<evidence type="ECO:0000259" key="1">
    <source>
        <dbReference type="Pfam" id="PF15579"/>
    </source>
</evidence>
<keyword evidence="3" id="KW-1185">Reference proteome</keyword>
<evidence type="ECO:0000313" key="3">
    <source>
        <dbReference type="Proteomes" id="UP000217289"/>
    </source>
</evidence>
<organism evidence="2 3">
    <name type="scientific">Melittangium boletus DSM 14713</name>
    <dbReference type="NCBI Taxonomy" id="1294270"/>
    <lineage>
        <taxon>Bacteria</taxon>
        <taxon>Pseudomonadati</taxon>
        <taxon>Myxococcota</taxon>
        <taxon>Myxococcia</taxon>
        <taxon>Myxococcales</taxon>
        <taxon>Cystobacterineae</taxon>
        <taxon>Archangiaceae</taxon>
        <taxon>Melittangium</taxon>
    </lineage>
</organism>
<reference evidence="2 3" key="1">
    <citation type="submission" date="2017-06" db="EMBL/GenBank/DDBJ databases">
        <authorList>
            <person name="Kim H.J."/>
            <person name="Triplett B.A."/>
        </authorList>
    </citation>
    <scope>NUCLEOTIDE SEQUENCE [LARGE SCALE GENOMIC DNA]</scope>
    <source>
        <strain evidence="2 3">DSM 14713</strain>
    </source>
</reference>
<name>A0A250IFP2_9BACT</name>
<evidence type="ECO:0000313" key="2">
    <source>
        <dbReference type="EMBL" id="ATB30078.1"/>
    </source>
</evidence>
<gene>
    <name evidence="2" type="ORF">MEBOL_003533</name>
</gene>
<dbReference type="RefSeq" id="WP_095978567.1">
    <property type="nucleotide sequence ID" value="NZ_CP022163.1"/>
</dbReference>
<proteinExistence type="predicted"/>
<sequence length="259" mass="28691">MAESRSSLPQALTDHAQTNEAHYLGVYWLARRETAERCAQRTEHLFQSLAGCDRNLSNWYIKGRTLEEATEKRLEPHASALQREFLQQEEREGRMRGEGFSLSLWNGAHPEGETGLSLLCGEASPWVTNSCLLNLPREGPTAERLLRAPALSSILRAMVLAFEPEWGIATAHEHLDLVTESTEVGTFAGWLTYFAHRRGVLPALPPSVQLEPVDALGTLVILTSERFTAANPTHVALAREVSERLTHAGLLSPLHPESS</sequence>
<accession>A0A250IFP2</accession>
<dbReference type="EMBL" id="CP022163">
    <property type="protein sequence ID" value="ATB30078.1"/>
    <property type="molecule type" value="Genomic_DNA"/>
</dbReference>
<dbReference type="KEGG" id="mbd:MEBOL_003533"/>
<dbReference type="Pfam" id="PF15579">
    <property type="entry name" value="Imm52"/>
    <property type="match status" value="1"/>
</dbReference>
<dbReference type="AlphaFoldDB" id="A0A250IFP2"/>
<protein>
    <recommendedName>
        <fullName evidence="1">Immunity protein 52 domain-containing protein</fullName>
    </recommendedName>
</protein>
<dbReference type="Proteomes" id="UP000217289">
    <property type="component" value="Chromosome"/>
</dbReference>
<feature type="domain" description="Immunity protein 52" evidence="1">
    <location>
        <begin position="20"/>
        <end position="254"/>
    </location>
</feature>
<dbReference type="InterPro" id="IPR028969">
    <property type="entry name" value="Imm52"/>
</dbReference>